<dbReference type="AlphaFoldDB" id="A0A953IAW3"/>
<feature type="domain" description="Transposon Tn7 transposition protein TnsD C-terminal" evidence="1">
    <location>
        <begin position="89"/>
        <end position="424"/>
    </location>
</feature>
<gene>
    <name evidence="2" type="ORF">CWE10_14110</name>
</gene>
<sequence length="486" mass="57363">MKKYGETYWRLTHQLPGVYICTKHELYLERSTVPFRGFNKHVFVAATLENCSCRQSIQVKDSRTFIHLLQIARECEALALGNLDIDSVELYSLYKFLLFEKGFVTVKGNVNQRKLAEQFQNYYGTEVLRLLQSEVNYHNPSCWLKAITRKPRKAFHPIRHILLINFLGETLQSISSFNIKANLPFGIGPYLCLNRASEHYGEAIIPKVEITFCQKTKRPIGTFKCKCGFHYSRKGPDTRREDKYKIDRIKRFGDIWIKKLHQLIHKDGLSYRAAARMLCVDTKTVIKYSRIENDLDKDKYYQTTSKKNELMKQEWLTHIEHNSGLSVTKLRELKPALYAWLYRHEKEWLLKVTPKQNRHKYSNLRVDWDKRDIEIADEIKKTVKRLLTIEPPVRITISRVGNEIGKRALLQKHLDKLPKSKSILNKYVEDTPNFQIRRIQYAIRYLKLKNEEIADWKVRRIAGLRGNLSVKVANFLEQVMKVKDWE</sequence>
<dbReference type="EMBL" id="PIUK01000163">
    <property type="protein sequence ID" value="MBY6277319.1"/>
    <property type="molecule type" value="Genomic_DNA"/>
</dbReference>
<dbReference type="Proteomes" id="UP000732377">
    <property type="component" value="Unassembled WGS sequence"/>
</dbReference>
<evidence type="ECO:0000313" key="2">
    <source>
        <dbReference type="EMBL" id="MBY6277319.1"/>
    </source>
</evidence>
<dbReference type="Pfam" id="PF15978">
    <property type="entry name" value="TnsD"/>
    <property type="match status" value="1"/>
</dbReference>
<name>A0A953IAW3_SYMTR</name>
<accession>A0A953IAW3</accession>
<comment type="caution">
    <text evidence="2">The sequence shown here is derived from an EMBL/GenBank/DDBJ whole genome shotgun (WGS) entry which is preliminary data.</text>
</comment>
<evidence type="ECO:0000259" key="1">
    <source>
        <dbReference type="Pfam" id="PF15978"/>
    </source>
</evidence>
<dbReference type="InterPro" id="IPR032750">
    <property type="entry name" value="TnsD_C"/>
</dbReference>
<organism evidence="2 3">
    <name type="scientific">Symbiobacterium thermophilum</name>
    <dbReference type="NCBI Taxonomy" id="2734"/>
    <lineage>
        <taxon>Bacteria</taxon>
        <taxon>Bacillati</taxon>
        <taxon>Bacillota</taxon>
        <taxon>Clostridia</taxon>
        <taxon>Eubacteriales</taxon>
        <taxon>Symbiobacteriaceae</taxon>
        <taxon>Symbiobacterium</taxon>
    </lineage>
</organism>
<protein>
    <submittedName>
        <fullName evidence="2">Transposase</fullName>
    </submittedName>
</protein>
<evidence type="ECO:0000313" key="3">
    <source>
        <dbReference type="Proteomes" id="UP000732377"/>
    </source>
</evidence>
<proteinExistence type="predicted"/>
<reference evidence="2" key="1">
    <citation type="submission" date="2017-11" db="EMBL/GenBank/DDBJ databases">
        <title>Three new genomes from thermophilic consortium.</title>
        <authorList>
            <person name="Quaggio R."/>
            <person name="Amgarten D."/>
            <person name="Setubal J.C."/>
        </authorList>
    </citation>
    <scope>NUCLEOTIDE SEQUENCE</scope>
    <source>
        <strain evidence="2">ZCTH01-B2</strain>
    </source>
</reference>